<feature type="chain" id="PRO_5046176776" evidence="1">
    <location>
        <begin position="26"/>
        <end position="62"/>
    </location>
</feature>
<sequence length="62" mass="6574">MSPKFLLYLAVVAALVIVSAPAAEGTVFLSLCLLRSPLCPFFTTTPQCLTGKTWSPVTKICG</sequence>
<reference evidence="2" key="1">
    <citation type="journal article" date="1997" name="Nucleic Acids Res.">
        <title>tRNAscan-SE: a program for improved detection of transfer RNA genes in genomic sequence.</title>
        <authorList>
            <person name="Lowe T.M."/>
            <person name="Eddy S.R."/>
        </authorList>
    </citation>
    <scope>NUCLEOTIDE SEQUENCE [LARGE SCALE GENOMIC DNA]</scope>
</reference>
<evidence type="ECO:0000313" key="2">
    <source>
        <dbReference type="Proteomes" id="UP000694904"/>
    </source>
</evidence>
<dbReference type="RefSeq" id="XP_017867710.1">
    <property type="nucleotide sequence ID" value="XM_018012221.1"/>
</dbReference>
<organism evidence="2 3">
    <name type="scientific">Drosophila arizonae</name>
    <name type="common">Fruit fly</name>
    <dbReference type="NCBI Taxonomy" id="7263"/>
    <lineage>
        <taxon>Eukaryota</taxon>
        <taxon>Metazoa</taxon>
        <taxon>Ecdysozoa</taxon>
        <taxon>Arthropoda</taxon>
        <taxon>Hexapoda</taxon>
        <taxon>Insecta</taxon>
        <taxon>Pterygota</taxon>
        <taxon>Neoptera</taxon>
        <taxon>Endopterygota</taxon>
        <taxon>Diptera</taxon>
        <taxon>Brachycera</taxon>
        <taxon>Muscomorpha</taxon>
        <taxon>Ephydroidea</taxon>
        <taxon>Drosophilidae</taxon>
        <taxon>Drosophila</taxon>
    </lineage>
</organism>
<dbReference type="GeneID" id="108616792"/>
<name>A0ABM1PKH4_DROAR</name>
<proteinExistence type="predicted"/>
<feature type="signal peptide" evidence="1">
    <location>
        <begin position="1"/>
        <end position="25"/>
    </location>
</feature>
<reference evidence="3" key="3">
    <citation type="submission" date="2025-08" db="UniProtKB">
        <authorList>
            <consortium name="RefSeq"/>
        </authorList>
    </citation>
    <scope>IDENTIFICATION</scope>
    <source>
        <tissue evidence="3">Whole organism</tissue>
    </source>
</reference>
<reference evidence="2" key="2">
    <citation type="journal article" date="2016" name="G3 (Bethesda)">
        <title>Genome Evolution in Three Species of Cactophilic Drosophila.</title>
        <authorList>
            <person name="Sanchez-Flores A."/>
            <person name="Penazola F."/>
            <person name="Carpinteyro-Ponce J."/>
            <person name="Nazario-Yepiz N."/>
            <person name="Abreu-Goodger C."/>
            <person name="Machado C.A."/>
            <person name="Markow T.A."/>
        </authorList>
    </citation>
    <scope>NUCLEOTIDE SEQUENCE [LARGE SCALE GENOMIC DNA]</scope>
</reference>
<evidence type="ECO:0000256" key="1">
    <source>
        <dbReference type="SAM" id="SignalP"/>
    </source>
</evidence>
<dbReference type="Proteomes" id="UP000694904">
    <property type="component" value="Chromosome 5"/>
</dbReference>
<evidence type="ECO:0000313" key="3">
    <source>
        <dbReference type="RefSeq" id="XP_017867710.1"/>
    </source>
</evidence>
<accession>A0ABM1PKH4</accession>
<keyword evidence="1" id="KW-0732">Signal</keyword>
<gene>
    <name evidence="3" type="primary">LOC108616792</name>
</gene>
<keyword evidence="2" id="KW-1185">Reference proteome</keyword>
<protein>
    <submittedName>
        <fullName evidence="3">Uncharacterized protein LOC108616792</fullName>
    </submittedName>
</protein>